<evidence type="ECO:0000256" key="2">
    <source>
        <dbReference type="SAM" id="Phobius"/>
    </source>
</evidence>
<feature type="transmembrane region" description="Helical" evidence="2">
    <location>
        <begin position="95"/>
        <end position="116"/>
    </location>
</feature>
<feature type="compositionally biased region" description="Polar residues" evidence="1">
    <location>
        <begin position="521"/>
        <end position="538"/>
    </location>
</feature>
<gene>
    <name evidence="3" type="ORF">ACAOBT_LOCUS22691</name>
</gene>
<accession>A0A9P0PS22</accession>
<feature type="compositionally biased region" description="Low complexity" evidence="1">
    <location>
        <begin position="362"/>
        <end position="376"/>
    </location>
</feature>
<feature type="region of interest" description="Disordered" evidence="1">
    <location>
        <begin position="515"/>
        <end position="550"/>
    </location>
</feature>
<comment type="caution">
    <text evidence="3">The sequence shown here is derived from an EMBL/GenBank/DDBJ whole genome shotgun (WGS) entry which is preliminary data.</text>
</comment>
<dbReference type="EMBL" id="CAKOFQ010007232">
    <property type="protein sequence ID" value="CAH1995578.1"/>
    <property type="molecule type" value="Genomic_DNA"/>
</dbReference>
<organism evidence="3 4">
    <name type="scientific">Acanthoscelides obtectus</name>
    <name type="common">Bean weevil</name>
    <name type="synonym">Bruchus obtectus</name>
    <dbReference type="NCBI Taxonomy" id="200917"/>
    <lineage>
        <taxon>Eukaryota</taxon>
        <taxon>Metazoa</taxon>
        <taxon>Ecdysozoa</taxon>
        <taxon>Arthropoda</taxon>
        <taxon>Hexapoda</taxon>
        <taxon>Insecta</taxon>
        <taxon>Pterygota</taxon>
        <taxon>Neoptera</taxon>
        <taxon>Endopterygota</taxon>
        <taxon>Coleoptera</taxon>
        <taxon>Polyphaga</taxon>
        <taxon>Cucujiformia</taxon>
        <taxon>Chrysomeloidea</taxon>
        <taxon>Chrysomelidae</taxon>
        <taxon>Bruchinae</taxon>
        <taxon>Bruchini</taxon>
        <taxon>Acanthoscelides</taxon>
    </lineage>
</organism>
<name>A0A9P0PS22_ACAOB</name>
<feature type="region of interest" description="Disordered" evidence="1">
    <location>
        <begin position="427"/>
        <end position="503"/>
    </location>
</feature>
<dbReference type="AlphaFoldDB" id="A0A9P0PS22"/>
<feature type="transmembrane region" description="Helical" evidence="2">
    <location>
        <begin position="982"/>
        <end position="1001"/>
    </location>
</feature>
<dbReference type="Proteomes" id="UP001152888">
    <property type="component" value="Unassembled WGS sequence"/>
</dbReference>
<feature type="non-terminal residue" evidence="3">
    <location>
        <position position="1035"/>
    </location>
</feature>
<feature type="region of interest" description="Disordered" evidence="1">
    <location>
        <begin position="348"/>
        <end position="391"/>
    </location>
</feature>
<dbReference type="Gene3D" id="2.40.70.10">
    <property type="entry name" value="Acid Proteases"/>
    <property type="match status" value="1"/>
</dbReference>
<keyword evidence="2" id="KW-0472">Membrane</keyword>
<feature type="compositionally biased region" description="Polar residues" evidence="1">
    <location>
        <begin position="447"/>
        <end position="466"/>
    </location>
</feature>
<reference evidence="3" key="1">
    <citation type="submission" date="2022-03" db="EMBL/GenBank/DDBJ databases">
        <authorList>
            <person name="Sayadi A."/>
        </authorList>
    </citation>
    <scope>NUCLEOTIDE SEQUENCE</scope>
</reference>
<feature type="region of interest" description="Disordered" evidence="1">
    <location>
        <begin position="170"/>
        <end position="197"/>
    </location>
</feature>
<sequence length="1035" mass="119535">EKYPENAAGTSVSSETGKPFCGADIISSGINPVSYDDVLKKWTEHFTSLISFNVSTDPSLDNFSPLIRNPKTWTNRSRLLIDASYRSSPSFQTSAVIVLCSVLLGLLVFIAVILIWKIKYQIACKSFLKTRFRDAIPSLAQLAVGSEDWIRTQQRTSRLISITNFWNRRDQEDQEKPKDEDRRQSAVSSKSEDHNFMQDSNSALDTITNLLENMSLNNSTITVPSIHAAKAIADFLPYFDGDTQQLESFIFRCEKFYNTYGRLKLIKSRVEVKIQTDPSLTPDQKVLLISQNELNALDVLTANCDDRLRLLLDIQQPSDLSDATNVVTKHFYNEMRIDALTKRQTFGHPSHFQSHLHKPRRYNYNNSSRQNYYPSQRYNPSYTQPNTTHINYQQPPAIHEQFPSQEFHAQYSPQNHFTQTHQPFFNESRQFPSQPIPLPKPLPIKQNFPTNRQVFGPPQSQRSTNVFRPKNSYKPAHNPEPMDTSSRQSNRQNHNQFKPSGPRNLISQEVYHAEEPEVHSHSSQHTYQYPSQYPSQNFPQYDQDDQDEPYNNQELYSENHNYYSNNSQNQHFRKGSFDRFKIDLNNINLANSLPYIQLRKIPVKLLIDTGCHGSLLRPYIAEKFFPDQIFHYNTPISTCAGTKTSQFKASIPLLEELGIPDEFEFILYPFHEYFDGIIGIRDLRKLGLTVDLENQLLRNPTLQIPFQFRTDFDIQKIEIPPRSIVAKEIRTSLPEDTEIILDSVLYKNGRHDRNKAATPTPDDRSDDDIPLSQLFSQNHKINKPDPSTSASVFPVFQFNYTLIPKSQYLLFDLKNHWNTDHLCTEVANKYFCKHEDLLEADPCLVEIIKNGRNTCPITRIQQSRTLVQQISSSKVIICPREPTTVHSSCPEDGLIVISQPSLIELQRCSLEINQHKFYPSDRIDHETIFPLPAISLTNFTKQNLVDVTKFNLKTIQNLQISQEQINEDSIQFPDRPIEKTNLIIFLLLLSTFIGYIIYQILKKLREARRRREEEAVPDSQTLDPPFAHLRQGGVI</sequence>
<feature type="compositionally biased region" description="Polar residues" evidence="1">
    <location>
        <begin position="483"/>
        <end position="498"/>
    </location>
</feature>
<feature type="compositionally biased region" description="Basic and acidic residues" evidence="1">
    <location>
        <begin position="170"/>
        <end position="196"/>
    </location>
</feature>
<keyword evidence="2" id="KW-1133">Transmembrane helix</keyword>
<feature type="compositionally biased region" description="Polar residues" evidence="1">
    <location>
        <begin position="377"/>
        <end position="391"/>
    </location>
</feature>
<keyword evidence="4" id="KW-1185">Reference proteome</keyword>
<dbReference type="SUPFAM" id="SSF50630">
    <property type="entry name" value="Acid proteases"/>
    <property type="match status" value="1"/>
</dbReference>
<evidence type="ECO:0000256" key="1">
    <source>
        <dbReference type="SAM" id="MobiDB-lite"/>
    </source>
</evidence>
<dbReference type="InterPro" id="IPR021109">
    <property type="entry name" value="Peptidase_aspartic_dom_sf"/>
</dbReference>
<proteinExistence type="predicted"/>
<evidence type="ECO:0000313" key="3">
    <source>
        <dbReference type="EMBL" id="CAH1995578.1"/>
    </source>
</evidence>
<protein>
    <submittedName>
        <fullName evidence="3">Uncharacterized protein</fullName>
    </submittedName>
</protein>
<evidence type="ECO:0000313" key="4">
    <source>
        <dbReference type="Proteomes" id="UP001152888"/>
    </source>
</evidence>
<dbReference type="OrthoDB" id="6772249at2759"/>
<keyword evidence="2" id="KW-0812">Transmembrane</keyword>